<feature type="domain" description="Tyrosine-protein phosphatase" evidence="1">
    <location>
        <begin position="9"/>
        <end position="147"/>
    </location>
</feature>
<evidence type="ECO:0008006" key="5">
    <source>
        <dbReference type="Google" id="ProtNLM"/>
    </source>
</evidence>
<dbReference type="PROSITE" id="PS50056">
    <property type="entry name" value="TYR_PHOSPHATASE_2"/>
    <property type="match status" value="1"/>
</dbReference>
<dbReference type="GO" id="GO:0005737">
    <property type="term" value="C:cytoplasm"/>
    <property type="evidence" value="ECO:0007669"/>
    <property type="project" value="TreeGrafter"/>
</dbReference>
<keyword evidence="3" id="KW-0378">Hydrolase</keyword>
<dbReference type="AlphaFoldDB" id="A0A2N9L7L1"/>
<reference evidence="4" key="1">
    <citation type="submission" date="2018-02" db="EMBL/GenBank/DDBJ databases">
        <authorList>
            <person name="Hausmann B."/>
        </authorList>
    </citation>
    <scope>NUCLEOTIDE SEQUENCE [LARGE SCALE GENOMIC DNA]</scope>
    <source>
        <strain evidence="4">Peat soil MAG SbA5</strain>
    </source>
</reference>
<evidence type="ECO:0000313" key="4">
    <source>
        <dbReference type="Proteomes" id="UP000239735"/>
    </source>
</evidence>
<dbReference type="InterPro" id="IPR000340">
    <property type="entry name" value="Dual-sp_phosphatase_cat-dom"/>
</dbReference>
<dbReference type="PANTHER" id="PTHR46377">
    <property type="entry name" value="DUAL SPECIFICITY PROTEIN PHOSPHATASE 19"/>
    <property type="match status" value="1"/>
</dbReference>
<gene>
    <name evidence="3" type="ORF">SBA5_200035</name>
</gene>
<feature type="domain" description="Tyrosine specific protein phosphatases" evidence="2">
    <location>
        <begin position="73"/>
        <end position="127"/>
    </location>
</feature>
<organism evidence="3 4">
    <name type="scientific">Candidatus Sulfuritelmatomonas gaucii</name>
    <dbReference type="NCBI Taxonomy" id="2043161"/>
    <lineage>
        <taxon>Bacteria</taxon>
        <taxon>Pseudomonadati</taxon>
        <taxon>Acidobacteriota</taxon>
        <taxon>Terriglobia</taxon>
        <taxon>Terriglobales</taxon>
        <taxon>Acidobacteriaceae</taxon>
        <taxon>Candidatus Sulfuritelmatomonas</taxon>
    </lineage>
</organism>
<dbReference type="InterPro" id="IPR020422">
    <property type="entry name" value="TYR_PHOSPHATASE_DUAL_dom"/>
</dbReference>
<dbReference type="CDD" id="cd14498">
    <property type="entry name" value="DSP"/>
    <property type="match status" value="1"/>
</dbReference>
<dbReference type="GO" id="GO:0008579">
    <property type="term" value="F:JUN kinase phosphatase activity"/>
    <property type="evidence" value="ECO:0007669"/>
    <property type="project" value="TreeGrafter"/>
</dbReference>
<evidence type="ECO:0000259" key="2">
    <source>
        <dbReference type="PROSITE" id="PS50056"/>
    </source>
</evidence>
<evidence type="ECO:0000259" key="1">
    <source>
        <dbReference type="PROSITE" id="PS50054"/>
    </source>
</evidence>
<dbReference type="OrthoDB" id="9806482at2"/>
<dbReference type="Proteomes" id="UP000239735">
    <property type="component" value="Unassembled WGS sequence"/>
</dbReference>
<proteinExistence type="predicted"/>
<dbReference type="InterPro" id="IPR029021">
    <property type="entry name" value="Prot-tyrosine_phosphatase-like"/>
</dbReference>
<dbReference type="PANTHER" id="PTHR46377:SF1">
    <property type="entry name" value="DUAL SPECIFICITY PROTEIN PHOSPHATASE 19"/>
    <property type="match status" value="1"/>
</dbReference>
<accession>A0A2N9L7L1</accession>
<dbReference type="EMBL" id="OKRB01000076">
    <property type="protein sequence ID" value="SPE19123.1"/>
    <property type="molecule type" value="Genomic_DNA"/>
</dbReference>
<evidence type="ECO:0000313" key="3">
    <source>
        <dbReference type="EMBL" id="SPE19123.1"/>
    </source>
</evidence>
<dbReference type="Pfam" id="PF00782">
    <property type="entry name" value="DSPc"/>
    <property type="match status" value="1"/>
</dbReference>
<dbReference type="SMART" id="SM00195">
    <property type="entry name" value="DSPc"/>
    <property type="match status" value="1"/>
</dbReference>
<dbReference type="Gene3D" id="3.90.190.10">
    <property type="entry name" value="Protein tyrosine phosphatase superfamily"/>
    <property type="match status" value="1"/>
</dbReference>
<dbReference type="SUPFAM" id="SSF52799">
    <property type="entry name" value="(Phosphotyrosine protein) phosphatases II"/>
    <property type="match status" value="1"/>
</dbReference>
<dbReference type="InterPro" id="IPR000387">
    <property type="entry name" value="Tyr_Pase_dom"/>
</dbReference>
<protein>
    <recommendedName>
        <fullName evidence="5">Tyrosine specific protein phosphatases domain-containing protein</fullName>
    </recommendedName>
</protein>
<name>A0A2N9L7L1_9BACT</name>
<dbReference type="PROSITE" id="PS50054">
    <property type="entry name" value="TYR_PHOSPHATASE_DUAL"/>
    <property type="match status" value="1"/>
</dbReference>
<sequence>MTLNRPDSSVTAVSTRLFLGSAADAERLANDNPYQIRTVITLCEGRVKRRAAAIRYLHFPVRDAEPIPIALLHAILEAIDQAIAEGAVLVHCHAGISKAPALMAAFLDQTGSVRFEDAIRILRKLRPEITPCPHLIPSITSEIVYED</sequence>